<dbReference type="InterPro" id="IPR016140">
    <property type="entry name" value="Bifunc_inhib/LTP/seed_store"/>
</dbReference>
<proteinExistence type="inferred from homology"/>
<evidence type="ECO:0000256" key="1">
    <source>
        <dbReference type="ARBA" id="ARBA00004609"/>
    </source>
</evidence>
<keyword evidence="4" id="KW-0336">GPI-anchor</keyword>
<dbReference type="FunFam" id="1.10.110.10:FF:000001">
    <property type="entry name" value="Bifunctional inhibitor/lipid-transfer protein/seed storage 2S albumin superfamily protein"/>
    <property type="match status" value="1"/>
</dbReference>
<feature type="chain" id="PRO_5016252999" description="Bifunctional inhibitor/plant lipid transfer protein/seed storage helical domain-containing protein" evidence="11">
    <location>
        <begin position="24"/>
        <end position="233"/>
    </location>
</feature>
<keyword evidence="5 11" id="KW-0732">Signal</keyword>
<evidence type="ECO:0000256" key="7">
    <source>
        <dbReference type="ARBA" id="ARBA00023180"/>
    </source>
</evidence>
<dbReference type="Proteomes" id="UP000249390">
    <property type="component" value="Unassembled WGS sequence"/>
</dbReference>
<dbReference type="CDD" id="cd00010">
    <property type="entry name" value="AAI_LTSS"/>
    <property type="match status" value="1"/>
</dbReference>
<keyword evidence="6" id="KW-1015">Disulfide bond</keyword>
<dbReference type="SUPFAM" id="SSF47699">
    <property type="entry name" value="Bifunctional inhibitor/lipid-transfer protein/seed storage 2S albumin"/>
    <property type="match status" value="1"/>
</dbReference>
<evidence type="ECO:0000313" key="14">
    <source>
        <dbReference type="Proteomes" id="UP000249390"/>
    </source>
</evidence>
<comment type="similarity">
    <text evidence="2">Belongs to the plant LTP family.</text>
</comment>
<feature type="transmembrane region" description="Helical" evidence="10">
    <location>
        <begin position="201"/>
        <end position="222"/>
    </location>
</feature>
<feature type="signal peptide" evidence="11">
    <location>
        <begin position="1"/>
        <end position="23"/>
    </location>
</feature>
<protein>
    <recommendedName>
        <fullName evidence="12">Bifunctional inhibitor/plant lipid transfer protein/seed storage helical domain-containing protein</fullName>
    </recommendedName>
</protein>
<comment type="subcellular location">
    <subcellularLocation>
        <location evidence="1">Cell membrane</location>
        <topology evidence="1">Lipid-anchor</topology>
        <topology evidence="1">GPI-anchor</topology>
    </subcellularLocation>
</comment>
<dbReference type="AlphaFoldDB" id="A0A328CZQ0"/>
<keyword evidence="8" id="KW-0449">Lipoprotein</keyword>
<evidence type="ECO:0000256" key="5">
    <source>
        <dbReference type="ARBA" id="ARBA00022729"/>
    </source>
</evidence>
<evidence type="ECO:0000256" key="11">
    <source>
        <dbReference type="SAM" id="SignalP"/>
    </source>
</evidence>
<dbReference type="InterPro" id="IPR036312">
    <property type="entry name" value="Bifun_inhib/LTP/seed_sf"/>
</dbReference>
<reference evidence="13 14" key="1">
    <citation type="submission" date="2018-06" db="EMBL/GenBank/DDBJ databases">
        <title>The Genome of Cuscuta australis (Dodder) Provides Insight into the Evolution of Plant Parasitism.</title>
        <authorList>
            <person name="Liu H."/>
        </authorList>
    </citation>
    <scope>NUCLEOTIDE SEQUENCE [LARGE SCALE GENOMIC DNA]</scope>
    <source>
        <strain evidence="14">cv. Yunnan</strain>
        <tissue evidence="13">Vines</tissue>
    </source>
</reference>
<feature type="region of interest" description="Disordered" evidence="9">
    <location>
        <begin position="130"/>
        <end position="167"/>
    </location>
</feature>
<keyword evidence="10" id="KW-0812">Transmembrane</keyword>
<evidence type="ECO:0000259" key="12">
    <source>
        <dbReference type="SMART" id="SM00499"/>
    </source>
</evidence>
<feature type="domain" description="Bifunctional inhibitor/plant lipid transfer protein/seed storage helical" evidence="12">
    <location>
        <begin position="38"/>
        <end position="117"/>
    </location>
</feature>
<evidence type="ECO:0000256" key="10">
    <source>
        <dbReference type="SAM" id="Phobius"/>
    </source>
</evidence>
<evidence type="ECO:0000256" key="4">
    <source>
        <dbReference type="ARBA" id="ARBA00022622"/>
    </source>
</evidence>
<dbReference type="SMART" id="SM00499">
    <property type="entry name" value="AAI"/>
    <property type="match status" value="1"/>
</dbReference>
<dbReference type="InterPro" id="IPR043325">
    <property type="entry name" value="LTSS"/>
</dbReference>
<keyword evidence="10" id="KW-0472">Membrane</keyword>
<sequence length="233" mass="24449">MTATKTTILLLLVAAASLAMTEAQSPAASPGPATAEDCMAHLLDMSDCLTYVEAGSNLTKPEKACCPELSGLVNSHPECLCRLLADPNSTIGIAIELHKALNLPSVCKIDSISPSLCSLIGIQVGGAPAPAPTKGSKTSSGQPQPGGTSPTSVGDGGLASSPSVGKGGSAAAPQRALRLSPLPFPCCFCFLCFFSLMHPTILLLLFFLQFISPPLFFFYLFIYKYIYFDLREE</sequence>
<dbReference type="GO" id="GO:0005886">
    <property type="term" value="C:plasma membrane"/>
    <property type="evidence" value="ECO:0007669"/>
    <property type="project" value="UniProtKB-SubCell"/>
</dbReference>
<accession>A0A328CZQ0</accession>
<evidence type="ECO:0000313" key="13">
    <source>
        <dbReference type="EMBL" id="RAL38952.1"/>
    </source>
</evidence>
<evidence type="ECO:0000256" key="6">
    <source>
        <dbReference type="ARBA" id="ARBA00023157"/>
    </source>
</evidence>
<evidence type="ECO:0000256" key="2">
    <source>
        <dbReference type="ARBA" id="ARBA00009748"/>
    </source>
</evidence>
<keyword evidence="3" id="KW-1003">Cell membrane</keyword>
<evidence type="ECO:0000256" key="8">
    <source>
        <dbReference type="ARBA" id="ARBA00023288"/>
    </source>
</evidence>
<gene>
    <name evidence="13" type="ORF">DM860_014778</name>
</gene>
<dbReference type="PANTHER" id="PTHR33044">
    <property type="entry name" value="BIFUNCTIONAL INHIBITOR/LIPID-TRANSFER PROTEIN/SEED STORAGE 2S ALBUMIN SUPERFAMILY PROTEIN-RELATED"/>
    <property type="match status" value="1"/>
</dbReference>
<dbReference type="Gene3D" id="1.10.110.10">
    <property type="entry name" value="Plant lipid-transfer and hydrophobic proteins"/>
    <property type="match status" value="1"/>
</dbReference>
<dbReference type="GO" id="GO:0098552">
    <property type="term" value="C:side of membrane"/>
    <property type="evidence" value="ECO:0007669"/>
    <property type="project" value="UniProtKB-KW"/>
</dbReference>
<keyword evidence="7" id="KW-0325">Glycoprotein</keyword>
<organism evidence="13 14">
    <name type="scientific">Cuscuta australis</name>
    <dbReference type="NCBI Taxonomy" id="267555"/>
    <lineage>
        <taxon>Eukaryota</taxon>
        <taxon>Viridiplantae</taxon>
        <taxon>Streptophyta</taxon>
        <taxon>Embryophyta</taxon>
        <taxon>Tracheophyta</taxon>
        <taxon>Spermatophyta</taxon>
        <taxon>Magnoliopsida</taxon>
        <taxon>eudicotyledons</taxon>
        <taxon>Gunneridae</taxon>
        <taxon>Pentapetalae</taxon>
        <taxon>asterids</taxon>
        <taxon>lamiids</taxon>
        <taxon>Solanales</taxon>
        <taxon>Convolvulaceae</taxon>
        <taxon>Cuscuteae</taxon>
        <taxon>Cuscuta</taxon>
        <taxon>Cuscuta subgen. Grammica</taxon>
        <taxon>Cuscuta sect. Cleistogrammica</taxon>
    </lineage>
</organism>
<comment type="caution">
    <text evidence="13">The sequence shown here is derived from an EMBL/GenBank/DDBJ whole genome shotgun (WGS) entry which is preliminary data.</text>
</comment>
<keyword evidence="14" id="KW-1185">Reference proteome</keyword>
<feature type="compositionally biased region" description="Polar residues" evidence="9">
    <location>
        <begin position="135"/>
        <end position="152"/>
    </location>
</feature>
<evidence type="ECO:0000256" key="9">
    <source>
        <dbReference type="SAM" id="MobiDB-lite"/>
    </source>
</evidence>
<dbReference type="Pfam" id="PF14368">
    <property type="entry name" value="LTP_2"/>
    <property type="match status" value="1"/>
</dbReference>
<keyword evidence="10" id="KW-1133">Transmembrane helix</keyword>
<dbReference type="EMBL" id="NQVE01000204">
    <property type="protein sequence ID" value="RAL38952.1"/>
    <property type="molecule type" value="Genomic_DNA"/>
</dbReference>
<evidence type="ECO:0000256" key="3">
    <source>
        <dbReference type="ARBA" id="ARBA00022475"/>
    </source>
</evidence>
<name>A0A328CZQ0_9ASTE</name>